<dbReference type="GO" id="GO:0003887">
    <property type="term" value="F:DNA-directed DNA polymerase activity"/>
    <property type="evidence" value="ECO:0007669"/>
    <property type="project" value="UniProtKB-KW"/>
</dbReference>
<proteinExistence type="predicted"/>
<reference evidence="4 5" key="1">
    <citation type="journal article" date="2019" name="Sci. Rep.">
        <title>Comparative genomics of chytrid fungi reveal insights into the obligate biotrophic and pathogenic lifestyle of Synchytrium endobioticum.</title>
        <authorList>
            <person name="van de Vossenberg B.T.L.H."/>
            <person name="Warris S."/>
            <person name="Nguyen H.D.T."/>
            <person name="van Gent-Pelzer M.P.E."/>
            <person name="Joly D.L."/>
            <person name="van de Geest H.C."/>
            <person name="Bonants P.J.M."/>
            <person name="Smith D.S."/>
            <person name="Levesque C.A."/>
            <person name="van der Lee T.A.J."/>
        </authorList>
    </citation>
    <scope>NUCLEOTIDE SEQUENCE [LARGE SCALE GENOMIC DNA]</scope>
    <source>
        <strain evidence="4 5">CBS 675.73</strain>
    </source>
</reference>
<evidence type="ECO:0000259" key="3">
    <source>
        <dbReference type="Pfam" id="PF25597"/>
    </source>
</evidence>
<dbReference type="InterPro" id="IPR057670">
    <property type="entry name" value="SH3_retrovirus"/>
</dbReference>
<feature type="domain" description="Reverse transcriptase Ty1/copia-type" evidence="2">
    <location>
        <begin position="211"/>
        <end position="271"/>
    </location>
</feature>
<feature type="compositionally biased region" description="Polar residues" evidence="1">
    <location>
        <begin position="112"/>
        <end position="129"/>
    </location>
</feature>
<comment type="caution">
    <text evidence="4">The sequence shown here is derived from an EMBL/GenBank/DDBJ whole genome shotgun (WGS) entry which is preliminary data.</text>
</comment>
<dbReference type="STRING" id="246404.A0A507D714"/>
<evidence type="ECO:0000256" key="1">
    <source>
        <dbReference type="SAM" id="MobiDB-lite"/>
    </source>
</evidence>
<keyword evidence="4" id="KW-0808">Transferase</keyword>
<dbReference type="InterPro" id="IPR013103">
    <property type="entry name" value="RVT_2"/>
</dbReference>
<dbReference type="AlphaFoldDB" id="A0A507D714"/>
<gene>
    <name evidence="4" type="ORF">CcCBS67573_g10280</name>
</gene>
<dbReference type="OrthoDB" id="3227712at2759"/>
<evidence type="ECO:0000259" key="2">
    <source>
        <dbReference type="Pfam" id="PF07727"/>
    </source>
</evidence>
<dbReference type="Pfam" id="PF25597">
    <property type="entry name" value="SH3_retrovirus"/>
    <property type="match status" value="1"/>
</dbReference>
<sequence>MDKEKYWIYAFEMAVYIRNRCPTRATTGNKTPIEALTGKKPNLKKLDSKGIQCRVLGIKEKGYLLVETDSGRIFKSVHVKFPKYEPERGDETSEEELPELLGLRRGKKPVTNPHTATTVTVAPSGQSSGAKPAVPDQTQCVLEPRDTVAARDINSAVDLSNIIDGRRRQATYAFSAMTEDPKSIGKALQRDNAPKWKDTILDELNLLVENGTWEVIDLKKEPTENIADTKWVHKRKQDAAGVFEKYKSRLVVRGFTQVEGVDYDETFAPVSNPLTR</sequence>
<accession>A0A507D714</accession>
<evidence type="ECO:0000313" key="4">
    <source>
        <dbReference type="EMBL" id="TPX47058.1"/>
    </source>
</evidence>
<keyword evidence="4" id="KW-0548">Nucleotidyltransferase</keyword>
<keyword evidence="4" id="KW-0239">DNA-directed DNA polymerase</keyword>
<protein>
    <submittedName>
        <fullName evidence="4">DNA-directed DNA polymerase</fullName>
    </submittedName>
</protein>
<feature type="domain" description="Retroviral polymerase SH3-like" evidence="3">
    <location>
        <begin position="40"/>
        <end position="85"/>
    </location>
</feature>
<evidence type="ECO:0000313" key="5">
    <source>
        <dbReference type="Proteomes" id="UP000320333"/>
    </source>
</evidence>
<dbReference type="Proteomes" id="UP000320333">
    <property type="component" value="Unassembled WGS sequence"/>
</dbReference>
<dbReference type="Pfam" id="PF07727">
    <property type="entry name" value="RVT_2"/>
    <property type="match status" value="1"/>
</dbReference>
<keyword evidence="5" id="KW-1185">Reference proteome</keyword>
<organism evidence="4 5">
    <name type="scientific">Chytriomyces confervae</name>
    <dbReference type="NCBI Taxonomy" id="246404"/>
    <lineage>
        <taxon>Eukaryota</taxon>
        <taxon>Fungi</taxon>
        <taxon>Fungi incertae sedis</taxon>
        <taxon>Chytridiomycota</taxon>
        <taxon>Chytridiomycota incertae sedis</taxon>
        <taxon>Chytridiomycetes</taxon>
        <taxon>Chytridiales</taxon>
        <taxon>Chytriomycetaceae</taxon>
        <taxon>Chytriomyces</taxon>
    </lineage>
</organism>
<feature type="region of interest" description="Disordered" evidence="1">
    <location>
        <begin position="105"/>
        <end position="136"/>
    </location>
</feature>
<dbReference type="EMBL" id="QEAP01001331">
    <property type="protein sequence ID" value="TPX47058.1"/>
    <property type="molecule type" value="Genomic_DNA"/>
</dbReference>
<name>A0A507D714_9FUNG</name>